<evidence type="ECO:0000313" key="1">
    <source>
        <dbReference type="EMBL" id="ORE89324.1"/>
    </source>
</evidence>
<comment type="caution">
    <text evidence="1">The sequence shown here is derived from an EMBL/GenBank/DDBJ whole genome shotgun (WGS) entry which is preliminary data.</text>
</comment>
<gene>
    <name evidence="1" type="ORF">ATO7_05575</name>
</gene>
<reference evidence="1 2" key="1">
    <citation type="submission" date="2013-04" db="EMBL/GenBank/DDBJ databases">
        <title>Oceanococcus atlanticus 22II-S10r2 Genome Sequencing.</title>
        <authorList>
            <person name="Lai Q."/>
            <person name="Li G."/>
            <person name="Shao Z."/>
        </authorList>
    </citation>
    <scope>NUCLEOTIDE SEQUENCE [LARGE SCALE GENOMIC DNA]</scope>
    <source>
        <strain evidence="1 2">22II-S10r2</strain>
    </source>
</reference>
<dbReference type="AlphaFoldDB" id="A0A1Y1SI41"/>
<dbReference type="RefSeq" id="WP_083561021.1">
    <property type="nucleotide sequence ID" value="NZ_AQQV01000001.1"/>
</dbReference>
<keyword evidence="2" id="KW-1185">Reference proteome</keyword>
<dbReference type="OrthoDB" id="6400497at2"/>
<name>A0A1Y1SI41_9GAMM</name>
<proteinExistence type="predicted"/>
<evidence type="ECO:0008006" key="3">
    <source>
        <dbReference type="Google" id="ProtNLM"/>
    </source>
</evidence>
<accession>A0A1Y1SI41</accession>
<evidence type="ECO:0000313" key="2">
    <source>
        <dbReference type="Proteomes" id="UP000192342"/>
    </source>
</evidence>
<dbReference type="InterPro" id="IPR021710">
    <property type="entry name" value="DUF3293"/>
</dbReference>
<protein>
    <recommendedName>
        <fullName evidence="3">DUF3293 domain-containing protein</fullName>
    </recommendedName>
</protein>
<sequence>MPTNSALHQAYLATCYRVTPDTASAPLDLHIGQHHAVLDEHLRAHGFEQAAFVTACNPYSAALSAPHNRQHMAALHAALRAEGWSFWPGLGIPDNPGWSAEPSVLILGMDRPTACVWGRRYAQNAIVYVRRGQAPELIWLEAPAQP</sequence>
<dbReference type="EMBL" id="AQQV01000001">
    <property type="protein sequence ID" value="ORE89324.1"/>
    <property type="molecule type" value="Genomic_DNA"/>
</dbReference>
<organism evidence="1 2">
    <name type="scientific">Oceanococcus atlanticus</name>
    <dbReference type="NCBI Taxonomy" id="1317117"/>
    <lineage>
        <taxon>Bacteria</taxon>
        <taxon>Pseudomonadati</taxon>
        <taxon>Pseudomonadota</taxon>
        <taxon>Gammaproteobacteria</taxon>
        <taxon>Chromatiales</taxon>
        <taxon>Oceanococcaceae</taxon>
        <taxon>Oceanococcus</taxon>
    </lineage>
</organism>
<dbReference type="Pfam" id="PF11697">
    <property type="entry name" value="DUF3293"/>
    <property type="match status" value="1"/>
</dbReference>
<dbReference type="STRING" id="1317117.ATO7_05575"/>
<dbReference type="Proteomes" id="UP000192342">
    <property type="component" value="Unassembled WGS sequence"/>
</dbReference>